<dbReference type="InterPro" id="IPR050079">
    <property type="entry name" value="DEAD_box_RNA_helicase"/>
</dbReference>
<dbReference type="Pfam" id="PF00271">
    <property type="entry name" value="Helicase_C"/>
    <property type="match status" value="1"/>
</dbReference>
<evidence type="ECO:0008006" key="11">
    <source>
        <dbReference type="Google" id="ProtNLM"/>
    </source>
</evidence>
<dbReference type="InterPro" id="IPR014001">
    <property type="entry name" value="Helicase_ATP-bd"/>
</dbReference>
<dbReference type="InterPro" id="IPR027417">
    <property type="entry name" value="P-loop_NTPase"/>
</dbReference>
<keyword evidence="3 5" id="KW-0347">Helicase</keyword>
<keyword evidence="2 5" id="KW-0378">Hydrolase</keyword>
<evidence type="ECO:0000259" key="8">
    <source>
        <dbReference type="PROSITE" id="PS51194"/>
    </source>
</evidence>
<accession>A0A8S9ZSE6</accession>
<dbReference type="OrthoDB" id="10259843at2759"/>
<organism evidence="9 10">
    <name type="scientific">Meloidogyne graminicola</name>
    <dbReference type="NCBI Taxonomy" id="189291"/>
    <lineage>
        <taxon>Eukaryota</taxon>
        <taxon>Metazoa</taxon>
        <taxon>Ecdysozoa</taxon>
        <taxon>Nematoda</taxon>
        <taxon>Chromadorea</taxon>
        <taxon>Rhabditida</taxon>
        <taxon>Tylenchina</taxon>
        <taxon>Tylenchomorpha</taxon>
        <taxon>Tylenchoidea</taxon>
        <taxon>Meloidogynidae</taxon>
        <taxon>Meloidogyninae</taxon>
        <taxon>Meloidogyne</taxon>
    </lineage>
</organism>
<evidence type="ECO:0000256" key="3">
    <source>
        <dbReference type="ARBA" id="ARBA00022806"/>
    </source>
</evidence>
<evidence type="ECO:0000256" key="6">
    <source>
        <dbReference type="SAM" id="MobiDB-lite"/>
    </source>
</evidence>
<dbReference type="Pfam" id="PF00270">
    <property type="entry name" value="DEAD"/>
    <property type="match status" value="1"/>
</dbReference>
<sequence>MSNFGGLDVRAQEAALKMGLDVVIATPGRLIDHLHNSNNFSLFDIEVLVLDEADRMLEEQFMEQLSEIIKLCARNRQTMLFSATLSQEVEDLARLSLNNPVKLFVNENNDLALNLRQEFMRIRSGHDEEDAFREAMVAALVARNFSERSIIFVRTKHQCERLCILLALLGLKTGQLHGGLNQVQRVQALYAFRRQKDIKILCATDLAARGLDIEGVMTVINMHMPNTIKNYIHRVGRTARAGKCGRAISIIGEEDRKLAKEILKEKTMNKSTIIQRSIPPVIINLFIKQIKQLEPSINKLIEEENFEKKLLQTQNSSVKKEEKVNQINKKGSIKERSGEVSHGSVKKKWFKSDKWLKKGKPQQKSDYLTTKDSKTKNLSRSKGKKREAKKNAKYEDLKQNKSEKFNSKSMPVKTKRGKSSFTSEIADISHLAVKRQRRGPDDAEFRRIRKERRKNGEGIKK</sequence>
<dbReference type="EMBL" id="JABEBT010000033">
    <property type="protein sequence ID" value="KAF7636174.1"/>
    <property type="molecule type" value="Genomic_DNA"/>
</dbReference>
<dbReference type="PROSITE" id="PS51192">
    <property type="entry name" value="HELICASE_ATP_BIND_1"/>
    <property type="match status" value="1"/>
</dbReference>
<evidence type="ECO:0000256" key="1">
    <source>
        <dbReference type="ARBA" id="ARBA00022741"/>
    </source>
</evidence>
<name>A0A8S9ZSE6_9BILA</name>
<evidence type="ECO:0000313" key="9">
    <source>
        <dbReference type="EMBL" id="KAF7636174.1"/>
    </source>
</evidence>
<dbReference type="Gene3D" id="3.40.50.300">
    <property type="entry name" value="P-loop containing nucleotide triphosphate hydrolases"/>
    <property type="match status" value="2"/>
</dbReference>
<dbReference type="GO" id="GO:0005524">
    <property type="term" value="F:ATP binding"/>
    <property type="evidence" value="ECO:0007669"/>
    <property type="project" value="UniProtKB-KW"/>
</dbReference>
<protein>
    <recommendedName>
        <fullName evidence="11">RNA helicase</fullName>
    </recommendedName>
</protein>
<evidence type="ECO:0000256" key="4">
    <source>
        <dbReference type="ARBA" id="ARBA00022840"/>
    </source>
</evidence>
<reference evidence="9" key="1">
    <citation type="journal article" date="2020" name="Ecol. Evol.">
        <title>Genome structure and content of the rice root-knot nematode (Meloidogyne graminicola).</title>
        <authorList>
            <person name="Phan N.T."/>
            <person name="Danchin E.G.J."/>
            <person name="Klopp C."/>
            <person name="Perfus-Barbeoch L."/>
            <person name="Kozlowski D.K."/>
            <person name="Koutsovoulos G.D."/>
            <person name="Lopez-Roques C."/>
            <person name="Bouchez O."/>
            <person name="Zahm M."/>
            <person name="Besnard G."/>
            <person name="Bellafiore S."/>
        </authorList>
    </citation>
    <scope>NUCLEOTIDE SEQUENCE</scope>
    <source>
        <strain evidence="9">VN-18</strain>
    </source>
</reference>
<evidence type="ECO:0000256" key="2">
    <source>
        <dbReference type="ARBA" id="ARBA00022801"/>
    </source>
</evidence>
<dbReference type="PROSITE" id="PS51194">
    <property type="entry name" value="HELICASE_CTER"/>
    <property type="match status" value="1"/>
</dbReference>
<dbReference type="InterPro" id="IPR000629">
    <property type="entry name" value="RNA-helicase_DEAD-box_CS"/>
</dbReference>
<dbReference type="GO" id="GO:0003724">
    <property type="term" value="F:RNA helicase activity"/>
    <property type="evidence" value="ECO:0007669"/>
    <property type="project" value="TreeGrafter"/>
</dbReference>
<dbReference type="PANTHER" id="PTHR47959:SF1">
    <property type="entry name" value="ATP-DEPENDENT RNA HELICASE DBPA"/>
    <property type="match status" value="1"/>
</dbReference>
<keyword evidence="1 5" id="KW-0547">Nucleotide-binding</keyword>
<evidence type="ECO:0000256" key="5">
    <source>
        <dbReference type="RuleBase" id="RU000492"/>
    </source>
</evidence>
<comment type="similarity">
    <text evidence="5">Belongs to the DEAD box helicase family.</text>
</comment>
<dbReference type="PANTHER" id="PTHR47959">
    <property type="entry name" value="ATP-DEPENDENT RNA HELICASE RHLE-RELATED"/>
    <property type="match status" value="1"/>
</dbReference>
<evidence type="ECO:0000259" key="7">
    <source>
        <dbReference type="PROSITE" id="PS51192"/>
    </source>
</evidence>
<dbReference type="Proteomes" id="UP000605970">
    <property type="component" value="Unassembled WGS sequence"/>
</dbReference>
<dbReference type="GO" id="GO:0005829">
    <property type="term" value="C:cytosol"/>
    <property type="evidence" value="ECO:0007669"/>
    <property type="project" value="TreeGrafter"/>
</dbReference>
<dbReference type="CDD" id="cd18787">
    <property type="entry name" value="SF2_C_DEAD"/>
    <property type="match status" value="1"/>
</dbReference>
<feature type="domain" description="Helicase ATP-binding" evidence="7">
    <location>
        <begin position="1"/>
        <end position="103"/>
    </location>
</feature>
<dbReference type="GO" id="GO:0016787">
    <property type="term" value="F:hydrolase activity"/>
    <property type="evidence" value="ECO:0007669"/>
    <property type="project" value="UniProtKB-KW"/>
</dbReference>
<dbReference type="SUPFAM" id="SSF52540">
    <property type="entry name" value="P-loop containing nucleoside triphosphate hydrolases"/>
    <property type="match status" value="1"/>
</dbReference>
<dbReference type="AlphaFoldDB" id="A0A8S9ZSE6"/>
<feature type="domain" description="Helicase C-terminal" evidence="8">
    <location>
        <begin position="114"/>
        <end position="286"/>
    </location>
</feature>
<dbReference type="GO" id="GO:0043186">
    <property type="term" value="C:P granule"/>
    <property type="evidence" value="ECO:0007669"/>
    <property type="project" value="UniProtKB-ARBA"/>
</dbReference>
<feature type="region of interest" description="Disordered" evidence="6">
    <location>
        <begin position="314"/>
        <end position="340"/>
    </location>
</feature>
<dbReference type="GO" id="GO:0003676">
    <property type="term" value="F:nucleic acid binding"/>
    <property type="evidence" value="ECO:0007669"/>
    <property type="project" value="InterPro"/>
</dbReference>
<feature type="region of interest" description="Disordered" evidence="6">
    <location>
        <begin position="352"/>
        <end position="461"/>
    </location>
</feature>
<feature type="compositionally biased region" description="Basic and acidic residues" evidence="6">
    <location>
        <begin position="389"/>
        <end position="406"/>
    </location>
</feature>
<keyword evidence="10" id="KW-1185">Reference proteome</keyword>
<dbReference type="SMART" id="SM00490">
    <property type="entry name" value="HELICc"/>
    <property type="match status" value="1"/>
</dbReference>
<gene>
    <name evidence="9" type="ORF">Mgra_00004432</name>
</gene>
<dbReference type="InterPro" id="IPR001650">
    <property type="entry name" value="Helicase_C-like"/>
</dbReference>
<dbReference type="InterPro" id="IPR011545">
    <property type="entry name" value="DEAD/DEAH_box_helicase_dom"/>
</dbReference>
<comment type="caution">
    <text evidence="9">The sequence shown here is derived from an EMBL/GenBank/DDBJ whole genome shotgun (WGS) entry which is preliminary data.</text>
</comment>
<keyword evidence="4 5" id="KW-0067">ATP-binding</keyword>
<feature type="compositionally biased region" description="Basic residues" evidence="6">
    <location>
        <begin position="377"/>
        <end position="388"/>
    </location>
</feature>
<evidence type="ECO:0000313" key="10">
    <source>
        <dbReference type="Proteomes" id="UP000605970"/>
    </source>
</evidence>
<dbReference type="PROSITE" id="PS00039">
    <property type="entry name" value="DEAD_ATP_HELICASE"/>
    <property type="match status" value="1"/>
</dbReference>
<proteinExistence type="inferred from homology"/>